<dbReference type="Proteomes" id="UP000321886">
    <property type="component" value="Unassembled WGS sequence"/>
</dbReference>
<dbReference type="AlphaFoldDB" id="A0A511WST8"/>
<proteinExistence type="predicted"/>
<protein>
    <submittedName>
        <fullName evidence="1">Uncharacterized protein</fullName>
    </submittedName>
</protein>
<sequence length="44" mass="5361">MKIEQDTYYPEMFYMDMNLEIEEIVIPKKILNQAEEMEDMPGIF</sequence>
<dbReference type="EMBL" id="BJYD01000023">
    <property type="protein sequence ID" value="GEN54230.1"/>
    <property type="molecule type" value="Genomic_DNA"/>
</dbReference>
<organism evidence="1 2">
    <name type="scientific">Halobacillus faecis</name>
    <dbReference type="NCBI Taxonomy" id="360184"/>
    <lineage>
        <taxon>Bacteria</taxon>
        <taxon>Bacillati</taxon>
        <taxon>Bacillota</taxon>
        <taxon>Bacilli</taxon>
        <taxon>Bacillales</taxon>
        <taxon>Bacillaceae</taxon>
        <taxon>Halobacillus</taxon>
    </lineage>
</organism>
<gene>
    <name evidence="1" type="ORF">HFA01_24920</name>
</gene>
<comment type="caution">
    <text evidence="1">The sequence shown here is derived from an EMBL/GenBank/DDBJ whole genome shotgun (WGS) entry which is preliminary data.</text>
</comment>
<name>A0A511WST8_9BACI</name>
<accession>A0A511WST8</accession>
<evidence type="ECO:0000313" key="2">
    <source>
        <dbReference type="Proteomes" id="UP000321886"/>
    </source>
</evidence>
<reference evidence="1 2" key="1">
    <citation type="submission" date="2019-07" db="EMBL/GenBank/DDBJ databases">
        <title>Whole genome shotgun sequence of Halobacillus faecis NBRC 103569.</title>
        <authorList>
            <person name="Hosoyama A."/>
            <person name="Uohara A."/>
            <person name="Ohji S."/>
            <person name="Ichikawa N."/>
        </authorList>
    </citation>
    <scope>NUCLEOTIDE SEQUENCE [LARGE SCALE GENOMIC DNA]</scope>
    <source>
        <strain evidence="1 2">NBRC 103569</strain>
    </source>
</reference>
<dbReference type="RefSeq" id="WP_281290497.1">
    <property type="nucleotide sequence ID" value="NZ_BJYD01000023.1"/>
</dbReference>
<keyword evidence="2" id="KW-1185">Reference proteome</keyword>
<evidence type="ECO:0000313" key="1">
    <source>
        <dbReference type="EMBL" id="GEN54230.1"/>
    </source>
</evidence>